<evidence type="ECO:0000313" key="2">
    <source>
        <dbReference type="Proteomes" id="UP001055879"/>
    </source>
</evidence>
<dbReference type="Proteomes" id="UP001055879">
    <property type="component" value="Linkage Group LG03"/>
</dbReference>
<proteinExistence type="predicted"/>
<dbReference type="EMBL" id="CM042049">
    <property type="protein sequence ID" value="KAI3746232.1"/>
    <property type="molecule type" value="Genomic_DNA"/>
</dbReference>
<protein>
    <submittedName>
        <fullName evidence="1">Uncharacterized protein</fullName>
    </submittedName>
</protein>
<reference evidence="2" key="1">
    <citation type="journal article" date="2022" name="Mol. Ecol. Resour.">
        <title>The genomes of chicory, endive, great burdock and yacon provide insights into Asteraceae palaeo-polyploidization history and plant inulin production.</title>
        <authorList>
            <person name="Fan W."/>
            <person name="Wang S."/>
            <person name="Wang H."/>
            <person name="Wang A."/>
            <person name="Jiang F."/>
            <person name="Liu H."/>
            <person name="Zhao H."/>
            <person name="Xu D."/>
            <person name="Zhang Y."/>
        </authorList>
    </citation>
    <scope>NUCLEOTIDE SEQUENCE [LARGE SCALE GENOMIC DNA]</scope>
    <source>
        <strain evidence="2">cv. Niubang</strain>
    </source>
</reference>
<comment type="caution">
    <text evidence="1">The sequence shown here is derived from an EMBL/GenBank/DDBJ whole genome shotgun (WGS) entry which is preliminary data.</text>
</comment>
<keyword evidence="2" id="KW-1185">Reference proteome</keyword>
<accession>A0ACB9DIX3</accession>
<organism evidence="1 2">
    <name type="scientific">Arctium lappa</name>
    <name type="common">Greater burdock</name>
    <name type="synonym">Lappa major</name>
    <dbReference type="NCBI Taxonomy" id="4217"/>
    <lineage>
        <taxon>Eukaryota</taxon>
        <taxon>Viridiplantae</taxon>
        <taxon>Streptophyta</taxon>
        <taxon>Embryophyta</taxon>
        <taxon>Tracheophyta</taxon>
        <taxon>Spermatophyta</taxon>
        <taxon>Magnoliopsida</taxon>
        <taxon>eudicotyledons</taxon>
        <taxon>Gunneridae</taxon>
        <taxon>Pentapetalae</taxon>
        <taxon>asterids</taxon>
        <taxon>campanulids</taxon>
        <taxon>Asterales</taxon>
        <taxon>Asteraceae</taxon>
        <taxon>Carduoideae</taxon>
        <taxon>Cardueae</taxon>
        <taxon>Arctiinae</taxon>
        <taxon>Arctium</taxon>
    </lineage>
</organism>
<name>A0ACB9DIX3_ARCLA</name>
<evidence type="ECO:0000313" key="1">
    <source>
        <dbReference type="EMBL" id="KAI3746232.1"/>
    </source>
</evidence>
<sequence length="84" mass="8291">MDAGGASGVGVGFGALGCRLQSGLIDSATLLIENRSEQLSTRGGDVVGASVVMASATFATPVQGILVVEMLSVVICGHVVSGDQ</sequence>
<gene>
    <name evidence="1" type="ORF">L6452_08656</name>
</gene>
<reference evidence="1 2" key="2">
    <citation type="journal article" date="2022" name="Mol. Ecol. Resour.">
        <title>The genomes of chicory, endive, great burdock and yacon provide insights into Asteraceae paleo-polyploidization history and plant inulin production.</title>
        <authorList>
            <person name="Fan W."/>
            <person name="Wang S."/>
            <person name="Wang H."/>
            <person name="Wang A."/>
            <person name="Jiang F."/>
            <person name="Liu H."/>
            <person name="Zhao H."/>
            <person name="Xu D."/>
            <person name="Zhang Y."/>
        </authorList>
    </citation>
    <scope>NUCLEOTIDE SEQUENCE [LARGE SCALE GENOMIC DNA]</scope>
    <source>
        <strain evidence="2">cv. Niubang</strain>
    </source>
</reference>